<reference evidence="1" key="1">
    <citation type="submission" date="2024-03" db="EMBL/GenBank/DDBJ databases">
        <title>Diverse circular DNA viruses in blood, oral, and fecal samples of captive lemurs.</title>
        <authorList>
            <person name="Paietta E.N."/>
            <person name="Kraberger S."/>
            <person name="Lund M.C."/>
            <person name="Custer J.M."/>
            <person name="Vargas K.M."/>
            <person name="Ehmke E.E."/>
            <person name="Yoder A.D."/>
            <person name="Varsani A."/>
        </authorList>
    </citation>
    <scope>NUCLEOTIDE SEQUENCE</scope>
    <source>
        <strain evidence="1">Duke_30FF_63</strain>
    </source>
</reference>
<sequence>MNPNIKMRIIQIMIYRTRLRRMLDIFLMKPNLL</sequence>
<proteinExistence type="predicted"/>
<accession>A0AAU8B9U5</accession>
<dbReference type="EMBL" id="PP511876">
    <property type="protein sequence ID" value="XCD08271.1"/>
    <property type="molecule type" value="Genomic_DNA"/>
</dbReference>
<name>A0AAU8B9U5_9CAUD</name>
<evidence type="ECO:0000313" key="1">
    <source>
        <dbReference type="EMBL" id="XCD08271.1"/>
    </source>
</evidence>
<protein>
    <submittedName>
        <fullName evidence="1">Uncharacterized protein</fullName>
    </submittedName>
</protein>
<organism evidence="1">
    <name type="scientific">Dulem virus 42</name>
    <dbReference type="NCBI Taxonomy" id="3145760"/>
    <lineage>
        <taxon>Viruses</taxon>
        <taxon>Duplodnaviria</taxon>
        <taxon>Heunggongvirae</taxon>
        <taxon>Uroviricota</taxon>
        <taxon>Caudoviricetes</taxon>
    </lineage>
</organism>